<dbReference type="NCBIfam" id="NF038283">
    <property type="entry name" value="viperin_w_prok"/>
    <property type="match status" value="1"/>
</dbReference>
<sequence>MRHLQNEGEGYVRPHVEQLVINWHITEACNYSCRYCYAKWDDKGRELIHDWNRVRNLIDQIHSFFHPRNLASPLRKQMTWSGLRLNLAGGEPLLYPEAALRVLAYAKSKGMATSIITNGSRLTDELVDMLAPQVSVLGLSVDSTSSQANIRIGRIDRQGRLLDEDRISGLLLRARLQNPSLQLKVNTVVNALNCHKDLSSLIGALEPDRWKVLRMLEVVTSELAVSSEDFHAFVARHAEHREVMCIEDNDAMSESYIMIDPLGRFFQNASNQRGYQYSESINEVGAESAFTSWRLSVDAYTSRYPLLASEEGI</sequence>
<keyword evidence="4" id="KW-0479">Metal-binding</keyword>
<dbReference type="SUPFAM" id="SSF102114">
    <property type="entry name" value="Radical SAM enzymes"/>
    <property type="match status" value="1"/>
</dbReference>
<reference evidence="9" key="1">
    <citation type="journal article" date="2015" name="Nature">
        <title>Complex archaea that bridge the gap between prokaryotes and eukaryotes.</title>
        <authorList>
            <person name="Spang A."/>
            <person name="Saw J.H."/>
            <person name="Jorgensen S.L."/>
            <person name="Zaremba-Niedzwiedzka K."/>
            <person name="Martijn J."/>
            <person name="Lind A.E."/>
            <person name="van Eijk R."/>
            <person name="Schleper C."/>
            <person name="Guy L."/>
            <person name="Ettema T.J."/>
        </authorList>
    </citation>
    <scope>NUCLEOTIDE SEQUENCE</scope>
</reference>
<dbReference type="CDD" id="cd01335">
    <property type="entry name" value="Radical_SAM"/>
    <property type="match status" value="1"/>
</dbReference>
<evidence type="ECO:0000259" key="8">
    <source>
        <dbReference type="Pfam" id="PF04055"/>
    </source>
</evidence>
<evidence type="ECO:0000256" key="1">
    <source>
        <dbReference type="ARBA" id="ARBA00001966"/>
    </source>
</evidence>
<dbReference type="Gene3D" id="3.20.20.70">
    <property type="entry name" value="Aldolase class I"/>
    <property type="match status" value="1"/>
</dbReference>
<dbReference type="PANTHER" id="PTHR21339:SF0">
    <property type="entry name" value="S-ADENOSYLMETHIONINE-DEPENDENT NUCLEOTIDE DEHYDRATASE RSAD2"/>
    <property type="match status" value="1"/>
</dbReference>
<evidence type="ECO:0000256" key="5">
    <source>
        <dbReference type="ARBA" id="ARBA00023004"/>
    </source>
</evidence>
<dbReference type="GO" id="GO:0051539">
    <property type="term" value="F:4 iron, 4 sulfur cluster binding"/>
    <property type="evidence" value="ECO:0007669"/>
    <property type="project" value="UniProtKB-KW"/>
</dbReference>
<keyword evidence="2" id="KW-0004">4Fe-4S</keyword>
<keyword evidence="3" id="KW-0949">S-adenosyl-L-methionine</keyword>
<dbReference type="GO" id="GO:0003824">
    <property type="term" value="F:catalytic activity"/>
    <property type="evidence" value="ECO:0007669"/>
    <property type="project" value="InterPro"/>
</dbReference>
<protein>
    <recommendedName>
        <fullName evidence="8">Radical SAM core domain-containing protein</fullName>
    </recommendedName>
</protein>
<dbReference type="InterPro" id="IPR007197">
    <property type="entry name" value="rSAM"/>
</dbReference>
<evidence type="ECO:0000256" key="2">
    <source>
        <dbReference type="ARBA" id="ARBA00022485"/>
    </source>
</evidence>
<organism evidence="9">
    <name type="scientific">marine sediment metagenome</name>
    <dbReference type="NCBI Taxonomy" id="412755"/>
    <lineage>
        <taxon>unclassified sequences</taxon>
        <taxon>metagenomes</taxon>
        <taxon>ecological metagenomes</taxon>
    </lineage>
</organism>
<comment type="cofactor">
    <cofactor evidence="1">
        <name>[4Fe-4S] cluster</name>
        <dbReference type="ChEBI" id="CHEBI:49883"/>
    </cofactor>
</comment>
<evidence type="ECO:0000256" key="4">
    <source>
        <dbReference type="ARBA" id="ARBA00022723"/>
    </source>
</evidence>
<dbReference type="SFLD" id="SFLDG01088">
    <property type="entry name" value="antiviral_proteins"/>
    <property type="match status" value="1"/>
</dbReference>
<dbReference type="PANTHER" id="PTHR21339">
    <property type="entry name" value="RADICAL S-ADENOSYL METHIONINE DOMAIN-CONTAINING PROTEIN 2"/>
    <property type="match status" value="1"/>
</dbReference>
<dbReference type="SFLD" id="SFLDS00029">
    <property type="entry name" value="Radical_SAM"/>
    <property type="match status" value="1"/>
</dbReference>
<evidence type="ECO:0000256" key="6">
    <source>
        <dbReference type="ARBA" id="ARBA00023014"/>
    </source>
</evidence>
<dbReference type="InterPro" id="IPR051196">
    <property type="entry name" value="RSAD2/Viperin_antiviral"/>
</dbReference>
<dbReference type="AlphaFoldDB" id="A0A0F9IAK5"/>
<dbReference type="GO" id="GO:0051607">
    <property type="term" value="P:defense response to virus"/>
    <property type="evidence" value="ECO:0007669"/>
    <property type="project" value="UniProtKB-KW"/>
</dbReference>
<dbReference type="EMBL" id="LAZR01019905">
    <property type="protein sequence ID" value="KKL90825.1"/>
    <property type="molecule type" value="Genomic_DNA"/>
</dbReference>
<dbReference type="Pfam" id="PF04055">
    <property type="entry name" value="Radical_SAM"/>
    <property type="match status" value="1"/>
</dbReference>
<evidence type="ECO:0000313" key="9">
    <source>
        <dbReference type="EMBL" id="KKL90825.1"/>
    </source>
</evidence>
<proteinExistence type="predicted"/>
<dbReference type="GO" id="GO:0046872">
    <property type="term" value="F:metal ion binding"/>
    <property type="evidence" value="ECO:0007669"/>
    <property type="project" value="UniProtKB-KW"/>
</dbReference>
<accession>A0A0F9IAK5</accession>
<name>A0A0F9IAK5_9ZZZZ</name>
<feature type="domain" description="Radical SAM core" evidence="8">
    <location>
        <begin position="25"/>
        <end position="154"/>
    </location>
</feature>
<dbReference type="InterPro" id="IPR058240">
    <property type="entry name" value="rSAM_sf"/>
</dbReference>
<keyword evidence="7" id="KW-0051">Antiviral defense</keyword>
<keyword evidence="6" id="KW-0411">Iron-sulfur</keyword>
<dbReference type="InterPro" id="IPR013785">
    <property type="entry name" value="Aldolase_TIM"/>
</dbReference>
<evidence type="ECO:0000256" key="7">
    <source>
        <dbReference type="ARBA" id="ARBA00023118"/>
    </source>
</evidence>
<comment type="caution">
    <text evidence="9">The sequence shown here is derived from an EMBL/GenBank/DDBJ whole genome shotgun (WGS) entry which is preliminary data.</text>
</comment>
<evidence type="ECO:0000256" key="3">
    <source>
        <dbReference type="ARBA" id="ARBA00022691"/>
    </source>
</evidence>
<keyword evidence="5" id="KW-0408">Iron</keyword>
<dbReference type="SFLD" id="SFLDG01067">
    <property type="entry name" value="SPASM/twitch_domain_containing"/>
    <property type="match status" value="1"/>
</dbReference>
<gene>
    <name evidence="9" type="ORF">LCGC14_1900810</name>
</gene>